<evidence type="ECO:0000313" key="2">
    <source>
        <dbReference type="Proteomes" id="UP001610444"/>
    </source>
</evidence>
<dbReference type="RefSeq" id="XP_070901849.1">
    <property type="nucleotide sequence ID" value="XM_071039381.1"/>
</dbReference>
<dbReference type="EMBL" id="JBFXLR010000010">
    <property type="protein sequence ID" value="KAL2855193.1"/>
    <property type="molecule type" value="Genomic_DNA"/>
</dbReference>
<name>A0ABR4KVD8_9EURO</name>
<sequence>MGIRPNWISKAGGHRLWGLQHGERFKWSQVRLCRSSFMTGRPGTSPPDRPYQVLSPSEFRAVLDQIEGANEMLSACQTEHVQSPWEDAKARREVAANYTK</sequence>
<organism evidence="1 2">
    <name type="scientific">Aspergillus pseudodeflectus</name>
    <dbReference type="NCBI Taxonomy" id="176178"/>
    <lineage>
        <taxon>Eukaryota</taxon>
        <taxon>Fungi</taxon>
        <taxon>Dikarya</taxon>
        <taxon>Ascomycota</taxon>
        <taxon>Pezizomycotina</taxon>
        <taxon>Eurotiomycetes</taxon>
        <taxon>Eurotiomycetidae</taxon>
        <taxon>Eurotiales</taxon>
        <taxon>Aspergillaceae</taxon>
        <taxon>Aspergillus</taxon>
        <taxon>Aspergillus subgen. Nidulantes</taxon>
    </lineage>
</organism>
<dbReference type="Proteomes" id="UP001610444">
    <property type="component" value="Unassembled WGS sequence"/>
</dbReference>
<evidence type="ECO:0000313" key="1">
    <source>
        <dbReference type="EMBL" id="KAL2855193.1"/>
    </source>
</evidence>
<reference evidence="1 2" key="1">
    <citation type="submission" date="2024-07" db="EMBL/GenBank/DDBJ databases">
        <title>Section-level genome sequencing and comparative genomics of Aspergillus sections Usti and Cavernicolus.</title>
        <authorList>
            <consortium name="Lawrence Berkeley National Laboratory"/>
            <person name="Nybo J.L."/>
            <person name="Vesth T.C."/>
            <person name="Theobald S."/>
            <person name="Frisvad J.C."/>
            <person name="Larsen T.O."/>
            <person name="Kjaerboelling I."/>
            <person name="Rothschild-Mancinelli K."/>
            <person name="Lyhne E.K."/>
            <person name="Kogle M.E."/>
            <person name="Barry K."/>
            <person name="Clum A."/>
            <person name="Na H."/>
            <person name="Ledsgaard L."/>
            <person name="Lin J."/>
            <person name="Lipzen A."/>
            <person name="Kuo A."/>
            <person name="Riley R."/>
            <person name="Mondo S."/>
            <person name="LaButti K."/>
            <person name="Haridas S."/>
            <person name="Pangalinan J."/>
            <person name="Salamov A.A."/>
            <person name="Simmons B.A."/>
            <person name="Magnuson J.K."/>
            <person name="Chen J."/>
            <person name="Drula E."/>
            <person name="Henrissat B."/>
            <person name="Wiebenga A."/>
            <person name="Lubbers R.J."/>
            <person name="Gomes A.C."/>
            <person name="Macurrencykelacurrency M.R."/>
            <person name="Stajich J."/>
            <person name="Grigoriev I.V."/>
            <person name="Mortensen U.H."/>
            <person name="De vries R.P."/>
            <person name="Baker S.E."/>
            <person name="Andersen M.R."/>
        </authorList>
    </citation>
    <scope>NUCLEOTIDE SEQUENCE [LARGE SCALE GENOMIC DNA]</scope>
    <source>
        <strain evidence="1 2">CBS 756.74</strain>
    </source>
</reference>
<accession>A0ABR4KVD8</accession>
<comment type="caution">
    <text evidence="1">The sequence shown here is derived from an EMBL/GenBank/DDBJ whole genome shotgun (WGS) entry which is preliminary data.</text>
</comment>
<keyword evidence="2" id="KW-1185">Reference proteome</keyword>
<protein>
    <submittedName>
        <fullName evidence="1">Uncharacterized protein</fullName>
    </submittedName>
</protein>
<gene>
    <name evidence="1" type="ORF">BJX68DRAFT_231698</name>
</gene>
<proteinExistence type="predicted"/>
<dbReference type="GeneID" id="98154545"/>